<evidence type="ECO:0000256" key="1">
    <source>
        <dbReference type="SAM" id="Phobius"/>
    </source>
</evidence>
<sequence length="149" mass="17623">MDENSRVKFSLSLEPAFQVIYWSICWLLFFSLLIVALETQTFNLILIFLTILVGILVFYGLGSTLRIKNNSLNLSYYRGIRNKYIPLNEVKKITFSAKREVSLCLNQDKVVHIYLNIKNKKKFYEYLKKNAPLIFLEEKNKWDELSKIE</sequence>
<name>A0A1H0XVW3_9LACT</name>
<dbReference type="RefSeq" id="WP_089974942.1">
    <property type="nucleotide sequence ID" value="NZ_FNJW01000008.1"/>
</dbReference>
<dbReference type="Pfam" id="PF17255">
    <property type="entry name" value="EbsA"/>
    <property type="match status" value="1"/>
</dbReference>
<keyword evidence="1" id="KW-0812">Transmembrane</keyword>
<keyword evidence="3" id="KW-1185">Reference proteome</keyword>
<gene>
    <name evidence="2" type="ORF">SAMN04487752_0523</name>
</gene>
<keyword evidence="1" id="KW-1133">Transmembrane helix</keyword>
<dbReference type="AlphaFoldDB" id="A0A1H0XVW3"/>
<evidence type="ECO:0000313" key="3">
    <source>
        <dbReference type="Proteomes" id="UP000199481"/>
    </source>
</evidence>
<evidence type="ECO:0008006" key="4">
    <source>
        <dbReference type="Google" id="ProtNLM"/>
    </source>
</evidence>
<dbReference type="InterPro" id="IPR020215">
    <property type="entry name" value="EbsA-like"/>
</dbReference>
<evidence type="ECO:0000313" key="2">
    <source>
        <dbReference type="EMBL" id="SDQ07058.1"/>
    </source>
</evidence>
<dbReference type="Proteomes" id="UP000199481">
    <property type="component" value="Unassembled WGS sequence"/>
</dbReference>
<dbReference type="EMBL" id="FNJW01000008">
    <property type="protein sequence ID" value="SDQ07058.1"/>
    <property type="molecule type" value="Genomic_DNA"/>
</dbReference>
<reference evidence="3" key="1">
    <citation type="submission" date="2016-10" db="EMBL/GenBank/DDBJ databases">
        <authorList>
            <person name="Varghese N."/>
            <person name="Submissions S."/>
        </authorList>
    </citation>
    <scope>NUCLEOTIDE SEQUENCE [LARGE SCALE GENOMIC DNA]</scope>
    <source>
        <strain evidence="3">MPL-11</strain>
    </source>
</reference>
<feature type="transmembrane region" description="Helical" evidence="1">
    <location>
        <begin position="44"/>
        <end position="62"/>
    </location>
</feature>
<dbReference type="OrthoDB" id="2156796at2"/>
<keyword evidence="1" id="KW-0472">Membrane</keyword>
<feature type="transmembrane region" description="Helical" evidence="1">
    <location>
        <begin position="20"/>
        <end position="37"/>
    </location>
</feature>
<organism evidence="2 3">
    <name type="scientific">Carnobacterium viridans</name>
    <dbReference type="NCBI Taxonomy" id="174587"/>
    <lineage>
        <taxon>Bacteria</taxon>
        <taxon>Bacillati</taxon>
        <taxon>Bacillota</taxon>
        <taxon>Bacilli</taxon>
        <taxon>Lactobacillales</taxon>
        <taxon>Carnobacteriaceae</taxon>
        <taxon>Carnobacterium</taxon>
    </lineage>
</organism>
<proteinExistence type="predicted"/>
<accession>A0A1H0XVW3</accession>
<protein>
    <recommendedName>
        <fullName evidence="4">PH domain-containing protein</fullName>
    </recommendedName>
</protein>